<dbReference type="EMBL" id="JARKIF010000002">
    <property type="protein sequence ID" value="KAJ7647589.1"/>
    <property type="molecule type" value="Genomic_DNA"/>
</dbReference>
<accession>A0AAD7CFV0</accession>
<evidence type="ECO:0000256" key="1">
    <source>
        <dbReference type="SAM" id="MobiDB-lite"/>
    </source>
</evidence>
<sequence length="523" mass="55134">MINSIKTPSFFRPTSRPTSPAPPLAVSPRPDSVERTPRPLTKLSSLTNFRRPSPAPSPPSPIAAAPLVQQDGSYLQALSLKLSEAVSKALLQPTGPSAVNDVVGGKRPIPAGRGRALGAVIASELSATRENPHLHRAILRTLLRPLSVLLTNLSAHLLPIISSANFLSPPAPTVQAPTPNPTQLHALAISALAGEILEVFDDLSLGLDGDVRGDGLKAIRDGLVSIINRVVNPLVAGIRADIMPVLEALETPNLLSRAAHGIKNAPVPHPSITILTSVIPVYARALSRYTTASRYAQASLTPFLISIIWRALVALANRPYSPPSRPPSPGLMPFKKRRGSASITPPLTPPSARFTIKLPPSRPPSPPSAVVPTSTAVDARSLCELLGTLPRPGSNTESARHANEAIEEAFDGLTALAPLLEVVPPHPSAGGALPVESELEALTEELPTLLALTVLLRAQGAQSIAEMLGLSEDEYRKGCLSGFGRADECASAVGQRILDVLRRDEKIPAVVVDWLEGEIADGN</sequence>
<dbReference type="Proteomes" id="UP001221142">
    <property type="component" value="Unassembled WGS sequence"/>
</dbReference>
<evidence type="ECO:0000313" key="2">
    <source>
        <dbReference type="EMBL" id="KAJ7647589.1"/>
    </source>
</evidence>
<dbReference type="AlphaFoldDB" id="A0AAD7CFV0"/>
<proteinExistence type="predicted"/>
<organism evidence="2 3">
    <name type="scientific">Roridomyces roridus</name>
    <dbReference type="NCBI Taxonomy" id="1738132"/>
    <lineage>
        <taxon>Eukaryota</taxon>
        <taxon>Fungi</taxon>
        <taxon>Dikarya</taxon>
        <taxon>Basidiomycota</taxon>
        <taxon>Agaricomycotina</taxon>
        <taxon>Agaricomycetes</taxon>
        <taxon>Agaricomycetidae</taxon>
        <taxon>Agaricales</taxon>
        <taxon>Marasmiineae</taxon>
        <taxon>Mycenaceae</taxon>
        <taxon>Roridomyces</taxon>
    </lineage>
</organism>
<feature type="region of interest" description="Disordered" evidence="1">
    <location>
        <begin position="1"/>
        <end position="65"/>
    </location>
</feature>
<reference evidence="2" key="1">
    <citation type="submission" date="2023-03" db="EMBL/GenBank/DDBJ databases">
        <title>Massive genome expansion in bonnet fungi (Mycena s.s.) driven by repeated elements and novel gene families across ecological guilds.</title>
        <authorList>
            <consortium name="Lawrence Berkeley National Laboratory"/>
            <person name="Harder C.B."/>
            <person name="Miyauchi S."/>
            <person name="Viragh M."/>
            <person name="Kuo A."/>
            <person name="Thoen E."/>
            <person name="Andreopoulos B."/>
            <person name="Lu D."/>
            <person name="Skrede I."/>
            <person name="Drula E."/>
            <person name="Henrissat B."/>
            <person name="Morin E."/>
            <person name="Kohler A."/>
            <person name="Barry K."/>
            <person name="LaButti K."/>
            <person name="Morin E."/>
            <person name="Salamov A."/>
            <person name="Lipzen A."/>
            <person name="Mereny Z."/>
            <person name="Hegedus B."/>
            <person name="Baldrian P."/>
            <person name="Stursova M."/>
            <person name="Weitz H."/>
            <person name="Taylor A."/>
            <person name="Grigoriev I.V."/>
            <person name="Nagy L.G."/>
            <person name="Martin F."/>
            <person name="Kauserud H."/>
        </authorList>
    </citation>
    <scope>NUCLEOTIDE SEQUENCE</scope>
    <source>
        <strain evidence="2">9284</strain>
    </source>
</reference>
<name>A0AAD7CFV0_9AGAR</name>
<gene>
    <name evidence="2" type="ORF">FB45DRAFT_1101345</name>
</gene>
<comment type="caution">
    <text evidence="2">The sequence shown here is derived from an EMBL/GenBank/DDBJ whole genome shotgun (WGS) entry which is preliminary data.</text>
</comment>
<evidence type="ECO:0000313" key="3">
    <source>
        <dbReference type="Proteomes" id="UP001221142"/>
    </source>
</evidence>
<keyword evidence="3" id="KW-1185">Reference proteome</keyword>
<feature type="compositionally biased region" description="Pro residues" evidence="1">
    <location>
        <begin position="321"/>
        <end position="330"/>
    </location>
</feature>
<feature type="region of interest" description="Disordered" evidence="1">
    <location>
        <begin position="321"/>
        <end position="351"/>
    </location>
</feature>
<protein>
    <submittedName>
        <fullName evidence="2">Uncharacterized protein</fullName>
    </submittedName>
</protein>